<dbReference type="PANTHER" id="PTHR19879">
    <property type="entry name" value="TRANSCRIPTION INITIATION FACTOR TFIID"/>
    <property type="match status" value="1"/>
</dbReference>
<dbReference type="InterPro" id="IPR011044">
    <property type="entry name" value="Quino_amine_DH_bsu"/>
</dbReference>
<dbReference type="SMART" id="SM00320">
    <property type="entry name" value="WD40"/>
    <property type="match status" value="4"/>
</dbReference>
<dbReference type="EMBL" id="ASPP01045337">
    <property type="protein sequence ID" value="ETN98951.1"/>
    <property type="molecule type" value="Genomic_DNA"/>
</dbReference>
<accession>X6LCX0</accession>
<name>X6LCX0_RETFI</name>
<dbReference type="SUPFAM" id="SSF50969">
    <property type="entry name" value="YVTN repeat-like/Quinoprotein amine dehydrogenase"/>
    <property type="match status" value="1"/>
</dbReference>
<feature type="non-terminal residue" evidence="2">
    <location>
        <position position="1"/>
    </location>
</feature>
<dbReference type="Gene3D" id="2.130.10.10">
    <property type="entry name" value="YVTN repeat-like/Quinoprotein amine dehydrogenase"/>
    <property type="match status" value="2"/>
</dbReference>
<evidence type="ECO:0000313" key="3">
    <source>
        <dbReference type="Proteomes" id="UP000023152"/>
    </source>
</evidence>
<sequence>KKVLETSKETIFGKLDKIYMTSQEADLIIEHWIRSSTNKRGWIYEFNKIIAKYAKGFKLSRVLKRGSYHIDKLAFSADGHKFYLLAEDGTFEIWDIALGKKIQNFNKSNEMQDFIVFSPDGSTFVSNTNNGMQSWDIESGKKVMLFEGIIRYHEEIQFSSDGKYIAVILHGDDIRFWDVDSGKQIQRLEKKNYVIDKKYLPNRQIAVSLTTTTISLWDMKLDKKVKEIYMDHVKKTKLSPDGRFLAIGNIFQIVKQF</sequence>
<feature type="repeat" description="WD" evidence="1">
    <location>
        <begin position="63"/>
        <end position="104"/>
    </location>
</feature>
<dbReference type="InterPro" id="IPR001680">
    <property type="entry name" value="WD40_rpt"/>
</dbReference>
<dbReference type="AlphaFoldDB" id="X6LCX0"/>
<keyword evidence="3" id="KW-1185">Reference proteome</keyword>
<organism evidence="2 3">
    <name type="scientific">Reticulomyxa filosa</name>
    <dbReference type="NCBI Taxonomy" id="46433"/>
    <lineage>
        <taxon>Eukaryota</taxon>
        <taxon>Sar</taxon>
        <taxon>Rhizaria</taxon>
        <taxon>Retaria</taxon>
        <taxon>Foraminifera</taxon>
        <taxon>Monothalamids</taxon>
        <taxon>Reticulomyxidae</taxon>
        <taxon>Reticulomyxa</taxon>
    </lineage>
</organism>
<evidence type="ECO:0000256" key="1">
    <source>
        <dbReference type="PROSITE-ProRule" id="PRU00221"/>
    </source>
</evidence>
<protein>
    <submittedName>
        <fullName evidence="2">WD-40 repeat protein</fullName>
    </submittedName>
</protein>
<comment type="caution">
    <text evidence="2">The sequence shown here is derived from an EMBL/GenBank/DDBJ whole genome shotgun (WGS) entry which is preliminary data.</text>
</comment>
<gene>
    <name evidence="2" type="ORF">RFI_38534</name>
</gene>
<dbReference type="PANTHER" id="PTHR19879:SF9">
    <property type="entry name" value="TRANSCRIPTION INITIATION FACTOR TFIID SUBUNIT 5"/>
    <property type="match status" value="1"/>
</dbReference>
<dbReference type="InterPro" id="IPR015943">
    <property type="entry name" value="WD40/YVTN_repeat-like_dom_sf"/>
</dbReference>
<evidence type="ECO:0000313" key="2">
    <source>
        <dbReference type="EMBL" id="ETN98951.1"/>
    </source>
</evidence>
<keyword evidence="1" id="KW-0853">WD repeat</keyword>
<dbReference type="PROSITE" id="PS50082">
    <property type="entry name" value="WD_REPEATS_2"/>
    <property type="match status" value="1"/>
</dbReference>
<reference evidence="2 3" key="1">
    <citation type="journal article" date="2013" name="Curr. Biol.">
        <title>The Genome of the Foraminiferan Reticulomyxa filosa.</title>
        <authorList>
            <person name="Glockner G."/>
            <person name="Hulsmann N."/>
            <person name="Schleicher M."/>
            <person name="Noegel A.A."/>
            <person name="Eichinger L."/>
            <person name="Gallinger C."/>
            <person name="Pawlowski J."/>
            <person name="Sierra R."/>
            <person name="Euteneuer U."/>
            <person name="Pillet L."/>
            <person name="Moustafa A."/>
            <person name="Platzer M."/>
            <person name="Groth M."/>
            <person name="Szafranski K."/>
            <person name="Schliwa M."/>
        </authorList>
    </citation>
    <scope>NUCLEOTIDE SEQUENCE [LARGE SCALE GENOMIC DNA]</scope>
</reference>
<dbReference type="Proteomes" id="UP000023152">
    <property type="component" value="Unassembled WGS sequence"/>
</dbReference>
<proteinExistence type="predicted"/>